<dbReference type="InterPro" id="IPR052918">
    <property type="entry name" value="Motility_Chemotaxis_Reg"/>
</dbReference>
<dbReference type="InterPro" id="IPR026444">
    <property type="entry name" value="Secre_tail"/>
</dbReference>
<dbReference type="STRING" id="926562.Oweho_2895"/>
<gene>
    <name evidence="3" type="ordered locus">Oweho_2895</name>
</gene>
<organism evidence="3 4">
    <name type="scientific">Owenweeksia hongkongensis (strain DSM 17368 / CIP 108786 / JCM 12287 / NRRL B-23963 / UST20020801)</name>
    <dbReference type="NCBI Taxonomy" id="926562"/>
    <lineage>
        <taxon>Bacteria</taxon>
        <taxon>Pseudomonadati</taxon>
        <taxon>Bacteroidota</taxon>
        <taxon>Flavobacteriia</taxon>
        <taxon>Flavobacteriales</taxon>
        <taxon>Owenweeksiaceae</taxon>
        <taxon>Owenweeksia</taxon>
    </lineage>
</organism>
<reference evidence="3 4" key="1">
    <citation type="journal article" date="2012" name="Stand. Genomic Sci.">
        <title>Genome sequence of the orange-pigmented seawater bacterium Owenweeksia hongkongensis type strain (UST20020801(T)).</title>
        <authorList>
            <person name="Riedel T."/>
            <person name="Held B."/>
            <person name="Nolan M."/>
            <person name="Lucas S."/>
            <person name="Lapidus A."/>
            <person name="Tice H."/>
            <person name="Del Rio T.G."/>
            <person name="Cheng J.F."/>
            <person name="Han C."/>
            <person name="Tapia R."/>
            <person name="Goodwin L.A."/>
            <person name="Pitluck S."/>
            <person name="Liolios K."/>
            <person name="Mavromatis K."/>
            <person name="Pagani I."/>
            <person name="Ivanova N."/>
            <person name="Mikhailova N."/>
            <person name="Pati A."/>
            <person name="Chen A."/>
            <person name="Palaniappan K."/>
            <person name="Rohde M."/>
            <person name="Tindall B.J."/>
            <person name="Detter J.C."/>
            <person name="Goker M."/>
            <person name="Woyke T."/>
            <person name="Bristow J."/>
            <person name="Eisen J.A."/>
            <person name="Markowitz V."/>
            <person name="Hugenholtz P."/>
            <person name="Klenk H.P."/>
            <person name="Kyrpides N.C."/>
        </authorList>
    </citation>
    <scope>NUCLEOTIDE SEQUENCE</scope>
    <source>
        <strain evidence="4">DSM 17368 / JCM 12287 / NRRL B-23963</strain>
    </source>
</reference>
<dbReference type="Proteomes" id="UP000005631">
    <property type="component" value="Chromosome"/>
</dbReference>
<dbReference type="RefSeq" id="WP_014203202.1">
    <property type="nucleotide sequence ID" value="NC_016599.1"/>
</dbReference>
<dbReference type="KEGG" id="oho:Oweho_2895"/>
<keyword evidence="4" id="KW-1185">Reference proteome</keyword>
<dbReference type="OrthoDB" id="9811934at2"/>
<proteinExistence type="predicted"/>
<name>G8R1B0_OWEHD</name>
<protein>
    <recommendedName>
        <fullName evidence="2">Secretion system C-terminal sorting domain-containing protein</fullName>
    </recommendedName>
</protein>
<dbReference type="NCBIfam" id="TIGR04183">
    <property type="entry name" value="Por_Secre_tail"/>
    <property type="match status" value="1"/>
</dbReference>
<dbReference type="Pfam" id="PF18962">
    <property type="entry name" value="Por_Secre_tail"/>
    <property type="match status" value="1"/>
</dbReference>
<evidence type="ECO:0000256" key="1">
    <source>
        <dbReference type="ARBA" id="ARBA00022729"/>
    </source>
</evidence>
<evidence type="ECO:0000313" key="3">
    <source>
        <dbReference type="EMBL" id="AEV33853.1"/>
    </source>
</evidence>
<keyword evidence="1" id="KW-0732">Signal</keyword>
<evidence type="ECO:0000313" key="4">
    <source>
        <dbReference type="Proteomes" id="UP000005631"/>
    </source>
</evidence>
<dbReference type="AlphaFoldDB" id="G8R1B0"/>
<sequence>MLHSFLTWCFILSLLTPTTIISQPKRTWLQTVSNSGSSTIHTIDTDTSGNIYVSGIFSGTCDFDPGPSTHFETIANKGFFIYKLDSNHILQWVTVTEGLGRARFGQMSVSDNGEVALTGGFFGTNNDFDPKGNGLYLHCSGGLSAFIAKWDNSGSFRWAYAFDAGGDQYGTAVDFDAFGNLIVTGRYVFTIDFDPGPDSVILHASPFGSCFVLKFTIQGNLTWAKEIRGSGAEASSALMVASNGDILIGGEYSESADFDPNSTTYFLTTGSVQNLKGFVVRWTADGNFIWVKPSGGLVYSLDEDLNNNIVASGTFWGTSDFSPTPTKHELTSLGGVGNGFTHKLRPNGDMVWVRNTCPATGFGTTSKIITDDASNIYTTGSYAGTAYFGPANSRQIIPTRGQDDTYISKLDSNGVFKWVKTIGYSGSAYGGAILNTNPGEVYFSVNFDSSIDVDITTSDSIITSAGGKDFVILRLEENLSSIGQIESNQIGQEVSIFPNPTNGSLTLSIQHKSELLIINIYNYLGKKLSEQSFFNKRQFDLNILGAPGLYYIEIISDNSRVVVPVTKK</sequence>
<accession>G8R1B0</accession>
<evidence type="ECO:0000259" key="2">
    <source>
        <dbReference type="Pfam" id="PF18962"/>
    </source>
</evidence>
<feature type="domain" description="Secretion system C-terminal sorting" evidence="2">
    <location>
        <begin position="496"/>
        <end position="561"/>
    </location>
</feature>
<dbReference type="EMBL" id="CP003156">
    <property type="protein sequence ID" value="AEV33853.1"/>
    <property type="molecule type" value="Genomic_DNA"/>
</dbReference>
<dbReference type="HOGENOM" id="CLU_468290_0_0_10"/>
<dbReference type="eggNOG" id="COG3386">
    <property type="taxonomic scope" value="Bacteria"/>
</dbReference>
<dbReference type="PANTHER" id="PTHR35580:SF1">
    <property type="entry name" value="PHYTASE-LIKE DOMAIN-CONTAINING PROTEIN"/>
    <property type="match status" value="1"/>
</dbReference>
<dbReference type="PANTHER" id="PTHR35580">
    <property type="entry name" value="CELL SURFACE GLYCOPROTEIN (S-LAYER PROTEIN)-LIKE PROTEIN"/>
    <property type="match status" value="1"/>
</dbReference>
<dbReference type="SUPFAM" id="SSF101898">
    <property type="entry name" value="NHL repeat"/>
    <property type="match status" value="1"/>
</dbReference>